<keyword evidence="4" id="KW-0472">Membrane</keyword>
<reference evidence="7 8" key="1">
    <citation type="journal article" date="2016" name="Mol. Biol. Evol.">
        <title>Comparative Genomics of Early-Diverging Mushroom-Forming Fungi Provides Insights into the Origins of Lignocellulose Decay Capabilities.</title>
        <authorList>
            <person name="Nagy L.G."/>
            <person name="Riley R."/>
            <person name="Tritt A."/>
            <person name="Adam C."/>
            <person name="Daum C."/>
            <person name="Floudas D."/>
            <person name="Sun H."/>
            <person name="Yadav J.S."/>
            <person name="Pangilinan J."/>
            <person name="Larsson K.H."/>
            <person name="Matsuura K."/>
            <person name="Barry K."/>
            <person name="Labutti K."/>
            <person name="Kuo R."/>
            <person name="Ohm R.A."/>
            <person name="Bhattacharya S.S."/>
            <person name="Shirouzu T."/>
            <person name="Yoshinaga Y."/>
            <person name="Martin F.M."/>
            <person name="Grigoriev I.V."/>
            <person name="Hibbett D.S."/>
        </authorList>
    </citation>
    <scope>NUCLEOTIDE SEQUENCE [LARGE SCALE GENOMIC DNA]</scope>
    <source>
        <strain evidence="7 8">TUFC12733</strain>
    </source>
</reference>
<dbReference type="Gene3D" id="2.30.30.40">
    <property type="entry name" value="SH3 Domains"/>
    <property type="match status" value="1"/>
</dbReference>
<dbReference type="Pfam" id="PF20843">
    <property type="entry name" value="Rax2_3"/>
    <property type="match status" value="1"/>
</dbReference>
<evidence type="ECO:0000256" key="3">
    <source>
        <dbReference type="SAM" id="MobiDB-lite"/>
    </source>
</evidence>
<dbReference type="Pfam" id="PF00018">
    <property type="entry name" value="SH3_1"/>
    <property type="match status" value="1"/>
</dbReference>
<feature type="domain" description="SH3" evidence="6">
    <location>
        <begin position="946"/>
        <end position="1003"/>
    </location>
</feature>
<organism evidence="7 8">
    <name type="scientific">Calocera viscosa (strain TUFC12733)</name>
    <dbReference type="NCBI Taxonomy" id="1330018"/>
    <lineage>
        <taxon>Eukaryota</taxon>
        <taxon>Fungi</taxon>
        <taxon>Dikarya</taxon>
        <taxon>Basidiomycota</taxon>
        <taxon>Agaricomycotina</taxon>
        <taxon>Dacrymycetes</taxon>
        <taxon>Dacrymycetales</taxon>
        <taxon>Dacrymycetaceae</taxon>
        <taxon>Calocera</taxon>
    </lineage>
</organism>
<feature type="transmembrane region" description="Helical" evidence="4">
    <location>
        <begin position="833"/>
        <end position="861"/>
    </location>
</feature>
<dbReference type="Pfam" id="PF12768">
    <property type="entry name" value="Rax2"/>
    <property type="match status" value="2"/>
</dbReference>
<dbReference type="SUPFAM" id="SSF63825">
    <property type="entry name" value="YWTD domain"/>
    <property type="match status" value="1"/>
</dbReference>
<evidence type="ECO:0000256" key="5">
    <source>
        <dbReference type="SAM" id="SignalP"/>
    </source>
</evidence>
<feature type="signal peptide" evidence="5">
    <location>
        <begin position="1"/>
        <end position="21"/>
    </location>
</feature>
<dbReference type="InterPro" id="IPR048265">
    <property type="entry name" value="Rax2-like_third"/>
</dbReference>
<evidence type="ECO:0000256" key="2">
    <source>
        <dbReference type="PROSITE-ProRule" id="PRU00192"/>
    </source>
</evidence>
<keyword evidence="4" id="KW-0812">Transmembrane</keyword>
<dbReference type="STRING" id="1330018.A0A167LBW8"/>
<dbReference type="Proteomes" id="UP000076738">
    <property type="component" value="Unassembled WGS sequence"/>
</dbReference>
<dbReference type="InterPro" id="IPR024982">
    <property type="entry name" value="Rax2-like_C"/>
</dbReference>
<gene>
    <name evidence="7" type="ORF">CALVIDRAFT_499824</name>
</gene>
<dbReference type="PANTHER" id="PTHR31778">
    <property type="entry name" value="BUD SITE SELECTION PROTEIN RAX2"/>
    <property type="match status" value="1"/>
</dbReference>
<dbReference type="PANTHER" id="PTHR31778:SF2">
    <property type="entry name" value="BUD SITE SELECTION PROTEIN RAX2"/>
    <property type="match status" value="1"/>
</dbReference>
<keyword evidence="1 2" id="KW-0728">SH3 domain</keyword>
<evidence type="ECO:0000259" key="6">
    <source>
        <dbReference type="PROSITE" id="PS50002"/>
    </source>
</evidence>
<accession>A0A167LBW8</accession>
<dbReference type="AlphaFoldDB" id="A0A167LBW8"/>
<keyword evidence="5" id="KW-0732">Signal</keyword>
<evidence type="ECO:0000256" key="4">
    <source>
        <dbReference type="SAM" id="Phobius"/>
    </source>
</evidence>
<dbReference type="InterPro" id="IPR048266">
    <property type="entry name" value="Rax2-like_second"/>
</dbReference>
<sequence length="1003" mass="103039">MSLSSLPAALILLLLSSNTLAQLSSIPSIDFPRLGSVDIAGTLSTGLSLFSRDNVTLNPAASTLFSTSSGALSPIGTTEDAGQIYAACELDSKVYVAGAFSQLGGTTAQNIISYDPSSSTFTALPNGGLNGAVNALYCDSSNHLLWVGGNFTLPTPAVVVYATSNSSWVPAPFNGLSGQVLSITPSASSQSLYFAGSFITAFQSNNTNSTFGNNPNVPYSAGATPYSSSLVPIPLAGADLNAAPVTTQTGFTDIANILCPAGPDGEGNTWLAQDGSNAQITVQIFRNEGVSGVRLGNTFVQGRGTTSFTVTTLPNNQVLPLSYVDPVTNTTQNCTATCPLLTNSSIPYQDFIFSSTPSVTITGFQVTLNSWTGAGAGLHLLQLLSEGSFASFVPSLDTASCFSPGPTTVTQSGTWQELNVTTDTAGTVQPVLQATFPTGTAPTSSPSLDLSVYVSAVGYYTVYFVTPGCTQMQDCDLRTTVQASISPGNGVAPVTQEIDQRVTSDTVSTIYRGPIYPSTPSFSIPVSLRLSDTPAGQGSNGNYDIVADQVQFVLTAAPNGTYESVVGEGVPGYNLTTSFGIARGFGIFEWSLNGATANATGTLANGTETAVDGAGGAMYAGILGVSNTAFSGGSMSSFGSNAITALAVGNDNQLFIGGSFSLAAIGAHNIAMWNGTALVALPSGGMSGLVSAMVVDQSAGYLYVGGSFAGLQSGSSSGYGGIALYDINKNQWSSMGGGVSGPVTDLAFDNGELIVVGNFTGVASNTESNLASSAGTTTAGLAAWSTSSQSWVSSPIGSVVGNMTFASSDSEFFAGNIQLLVTPSSVRSYLSEALVIIISIVIGAGSVLLLFLIGVLSALWLRRSEETPHLLAEKDADDGSSIDHHPSMLLEHVQAATRATIIGEGAFAAASGKRQSTEASREHAGDSSLETEEVPGEADVDGPFEDDGRVAHTRYSFEAASDGELDIRAGAQVMVLNDRDASWWLVRDVETGREGIIPASYLL</sequence>
<dbReference type="EMBL" id="KV417288">
    <property type="protein sequence ID" value="KZO95530.1"/>
    <property type="molecule type" value="Genomic_DNA"/>
</dbReference>
<dbReference type="Pfam" id="PF20842">
    <property type="entry name" value="Rax2_2"/>
    <property type="match status" value="1"/>
</dbReference>
<dbReference type="PROSITE" id="PS50002">
    <property type="entry name" value="SH3"/>
    <property type="match status" value="1"/>
</dbReference>
<feature type="compositionally biased region" description="Acidic residues" evidence="3">
    <location>
        <begin position="929"/>
        <end position="945"/>
    </location>
</feature>
<dbReference type="SMART" id="SM00326">
    <property type="entry name" value="SH3"/>
    <property type="match status" value="1"/>
</dbReference>
<dbReference type="SUPFAM" id="SSF50044">
    <property type="entry name" value="SH3-domain"/>
    <property type="match status" value="1"/>
</dbReference>
<keyword evidence="4" id="KW-1133">Transmembrane helix</keyword>
<dbReference type="GO" id="GO:1902929">
    <property type="term" value="C:plasma membrane of growing cell tip"/>
    <property type="evidence" value="ECO:0007669"/>
    <property type="project" value="TreeGrafter"/>
</dbReference>
<evidence type="ECO:0000256" key="1">
    <source>
        <dbReference type="ARBA" id="ARBA00022443"/>
    </source>
</evidence>
<evidence type="ECO:0000313" key="7">
    <source>
        <dbReference type="EMBL" id="KZO95530.1"/>
    </source>
</evidence>
<feature type="region of interest" description="Disordered" evidence="3">
    <location>
        <begin position="912"/>
        <end position="946"/>
    </location>
</feature>
<name>A0A167LBW8_CALVF</name>
<feature type="chain" id="PRO_5007889797" description="SH3 domain-containing protein" evidence="5">
    <location>
        <begin position="22"/>
        <end position="1003"/>
    </location>
</feature>
<keyword evidence="8" id="KW-1185">Reference proteome</keyword>
<dbReference type="InterPro" id="IPR036028">
    <property type="entry name" value="SH3-like_dom_sf"/>
</dbReference>
<dbReference type="SUPFAM" id="SSF101898">
    <property type="entry name" value="NHL repeat"/>
    <property type="match status" value="1"/>
</dbReference>
<dbReference type="OrthoDB" id="3237235at2759"/>
<evidence type="ECO:0000313" key="8">
    <source>
        <dbReference type="Proteomes" id="UP000076738"/>
    </source>
</evidence>
<protein>
    <recommendedName>
        <fullName evidence="6">SH3 domain-containing protein</fullName>
    </recommendedName>
</protein>
<dbReference type="InterPro" id="IPR001452">
    <property type="entry name" value="SH3_domain"/>
</dbReference>
<feature type="compositionally biased region" description="Basic and acidic residues" evidence="3">
    <location>
        <begin position="915"/>
        <end position="925"/>
    </location>
</feature>
<proteinExistence type="predicted"/>